<dbReference type="EC" id="1.1.1.-" evidence="3"/>
<dbReference type="Pfam" id="PF00248">
    <property type="entry name" value="Aldo_ket_red"/>
    <property type="match status" value="1"/>
</dbReference>
<evidence type="ECO:0000313" key="3">
    <source>
        <dbReference type="EMBL" id="SLN38424.1"/>
    </source>
</evidence>
<accession>A0A1X6Z200</accession>
<dbReference type="AlphaFoldDB" id="A0A1X6Z200"/>
<keyword evidence="4" id="KW-1185">Reference proteome</keyword>
<dbReference type="InterPro" id="IPR020471">
    <property type="entry name" value="AKR"/>
</dbReference>
<evidence type="ECO:0000259" key="2">
    <source>
        <dbReference type="Pfam" id="PF00248"/>
    </source>
</evidence>
<feature type="domain" description="NADP-dependent oxidoreductase" evidence="2">
    <location>
        <begin position="18"/>
        <end position="308"/>
    </location>
</feature>
<dbReference type="PANTHER" id="PTHR43625:SF40">
    <property type="entry name" value="ALDO-KETO REDUCTASE YAKC [NADP(+)]"/>
    <property type="match status" value="1"/>
</dbReference>
<dbReference type="PANTHER" id="PTHR43625">
    <property type="entry name" value="AFLATOXIN B1 ALDEHYDE REDUCTASE"/>
    <property type="match status" value="1"/>
</dbReference>
<dbReference type="GO" id="GO:0016491">
    <property type="term" value="F:oxidoreductase activity"/>
    <property type="evidence" value="ECO:0007669"/>
    <property type="project" value="UniProtKB-KW"/>
</dbReference>
<dbReference type="SUPFAM" id="SSF51430">
    <property type="entry name" value="NAD(P)-linked oxidoreductase"/>
    <property type="match status" value="1"/>
</dbReference>
<dbReference type="RefSeq" id="WP_085887607.1">
    <property type="nucleotide sequence ID" value="NZ_FWFN01000003.1"/>
</dbReference>
<evidence type="ECO:0000256" key="1">
    <source>
        <dbReference type="ARBA" id="ARBA00023002"/>
    </source>
</evidence>
<keyword evidence="1 3" id="KW-0560">Oxidoreductase</keyword>
<dbReference type="InterPro" id="IPR050791">
    <property type="entry name" value="Aldo-Keto_reductase"/>
</dbReference>
<evidence type="ECO:0000313" key="4">
    <source>
        <dbReference type="Proteomes" id="UP000193963"/>
    </source>
</evidence>
<name>A0A1X6Z200_9RHOB</name>
<dbReference type="Gene3D" id="3.20.20.100">
    <property type="entry name" value="NADP-dependent oxidoreductase domain"/>
    <property type="match status" value="1"/>
</dbReference>
<gene>
    <name evidence="3" type="primary">yhdN_2</name>
    <name evidence="3" type="ORF">PSM7751_01735</name>
</gene>
<protein>
    <submittedName>
        <fullName evidence="3">General stress protein 69</fullName>
        <ecNumber evidence="3">1.1.1.-</ecNumber>
    </submittedName>
</protein>
<dbReference type="GO" id="GO:0005737">
    <property type="term" value="C:cytoplasm"/>
    <property type="evidence" value="ECO:0007669"/>
    <property type="project" value="TreeGrafter"/>
</dbReference>
<dbReference type="PRINTS" id="PR00069">
    <property type="entry name" value="ALDKETRDTASE"/>
</dbReference>
<dbReference type="OrthoDB" id="9803483at2"/>
<proteinExistence type="predicted"/>
<dbReference type="InterPro" id="IPR023210">
    <property type="entry name" value="NADP_OxRdtase_dom"/>
</dbReference>
<dbReference type="InterPro" id="IPR036812">
    <property type="entry name" value="NAD(P)_OxRdtase_dom_sf"/>
</dbReference>
<dbReference type="EMBL" id="FWFN01000003">
    <property type="protein sequence ID" value="SLN38424.1"/>
    <property type="molecule type" value="Genomic_DNA"/>
</dbReference>
<sequence>MTFKQVELGRTGIMVPQLAFGAMSFGGMFGPTDEETSHACLDAAVEAGITFWDTANIYGMGVSETVLGRYLADRKPDGIRIATKASIIPGPNRRIDNSYDYLRAELEQSLDRLGLDSVDLFYAHRHNQETPIENVAETMGRLIDEGLIRSYGLSEIAPYTLRRAHAVLPVAAVQNEYSLWTRLPELGLIQTCAELGTSFVAFSPVARGMFGEASVRREDMREGDFRLSNPRFTEPNFSQNLGKVAEFRAWCRARGWTVAGTALAWVMAQGDHVIPIPGTRTAAHLREWLDADRIELGPQEMAEIAEILPVGWAWGDRYGDHQTVSIERYC</sequence>
<reference evidence="3 4" key="1">
    <citation type="submission" date="2017-03" db="EMBL/GenBank/DDBJ databases">
        <authorList>
            <person name="Afonso C.L."/>
            <person name="Miller P.J."/>
            <person name="Scott M.A."/>
            <person name="Spackman E."/>
            <person name="Goraichik I."/>
            <person name="Dimitrov K.M."/>
            <person name="Suarez D.L."/>
            <person name="Swayne D.E."/>
        </authorList>
    </citation>
    <scope>NUCLEOTIDE SEQUENCE [LARGE SCALE GENOMIC DNA]</scope>
    <source>
        <strain evidence="3 4">CECT 7751</strain>
    </source>
</reference>
<organism evidence="3 4">
    <name type="scientific">Pseudooceanicola marinus</name>
    <dbReference type="NCBI Taxonomy" id="396013"/>
    <lineage>
        <taxon>Bacteria</taxon>
        <taxon>Pseudomonadati</taxon>
        <taxon>Pseudomonadota</taxon>
        <taxon>Alphaproteobacteria</taxon>
        <taxon>Rhodobacterales</taxon>
        <taxon>Paracoccaceae</taxon>
        <taxon>Pseudooceanicola</taxon>
    </lineage>
</organism>
<dbReference type="Proteomes" id="UP000193963">
    <property type="component" value="Unassembled WGS sequence"/>
</dbReference>